<evidence type="ECO:0000256" key="4">
    <source>
        <dbReference type="ARBA" id="ARBA00023306"/>
    </source>
</evidence>
<dbReference type="AlphaFoldDB" id="A0A2W5Z2X1"/>
<dbReference type="PIRSF" id="PIRSF003101">
    <property type="entry name" value="FtsA"/>
    <property type="match status" value="1"/>
</dbReference>
<comment type="subcellular location">
    <subcellularLocation>
        <location evidence="5">Cell membrane</location>
        <topology evidence="5">Peripheral membrane protein</topology>
        <orientation evidence="5">Cytoplasmic side</orientation>
    </subcellularLocation>
    <text evidence="5">Localizes to the Z ring in an FtsZ-dependent manner. Targeted to the membrane through a conserved C-terminal amphipathic helix.</text>
</comment>
<feature type="domain" description="SHS2" evidence="7">
    <location>
        <begin position="56"/>
        <end position="243"/>
    </location>
</feature>
<dbReference type="HAMAP" id="MF_02033">
    <property type="entry name" value="FtsA"/>
    <property type="match status" value="1"/>
</dbReference>
<comment type="subunit">
    <text evidence="5">Self-interacts. Interacts with FtsZ.</text>
</comment>
<comment type="similarity">
    <text evidence="5 6">Belongs to the FtsA/MreB family.</text>
</comment>
<accession>A0A2W5Z2X1</accession>
<dbReference type="GO" id="GO:0043093">
    <property type="term" value="P:FtsZ-dependent cytokinesis"/>
    <property type="evidence" value="ECO:0007669"/>
    <property type="project" value="UniProtKB-UniRule"/>
</dbReference>
<evidence type="ECO:0000259" key="7">
    <source>
        <dbReference type="SMART" id="SM00842"/>
    </source>
</evidence>
<dbReference type="CDD" id="cd24048">
    <property type="entry name" value="ASKHA_NBD_FtsA"/>
    <property type="match status" value="1"/>
</dbReference>
<protein>
    <recommendedName>
        <fullName evidence="5 6">Cell division protein FtsA</fullName>
    </recommendedName>
</protein>
<dbReference type="NCBIfam" id="TIGR01174">
    <property type="entry name" value="ftsA"/>
    <property type="match status" value="1"/>
</dbReference>
<dbReference type="Gene3D" id="3.30.420.40">
    <property type="match status" value="2"/>
</dbReference>
<reference evidence="8 9" key="1">
    <citation type="journal article" date="2017" name="Nature">
        <title>Atmospheric trace gases support primary production in Antarctic desert surface soil.</title>
        <authorList>
            <person name="Ji M."/>
            <person name="Greening C."/>
            <person name="Vanwonterghem I."/>
            <person name="Carere C.R."/>
            <person name="Bay S.K."/>
            <person name="Steen J.A."/>
            <person name="Montgomery K."/>
            <person name="Lines T."/>
            <person name="Beardall J."/>
            <person name="van Dorst J."/>
            <person name="Snape I."/>
            <person name="Stott M.B."/>
            <person name="Hugenholtz P."/>
            <person name="Ferrari B.C."/>
        </authorList>
    </citation>
    <scope>NUCLEOTIDE SEQUENCE [LARGE SCALE GENOMIC DNA]</scope>
    <source>
        <strain evidence="8">RRmetagenome_bin12</strain>
    </source>
</reference>
<dbReference type="GO" id="GO:0032153">
    <property type="term" value="C:cell division site"/>
    <property type="evidence" value="ECO:0007669"/>
    <property type="project" value="UniProtKB-UniRule"/>
</dbReference>
<evidence type="ECO:0000256" key="3">
    <source>
        <dbReference type="ARBA" id="ARBA00023136"/>
    </source>
</evidence>
<dbReference type="SMART" id="SM00842">
    <property type="entry name" value="FtsA"/>
    <property type="match status" value="1"/>
</dbReference>
<keyword evidence="4 5" id="KW-0131">Cell cycle</keyword>
<dbReference type="InterPro" id="IPR020823">
    <property type="entry name" value="Cell_div_FtsA"/>
</dbReference>
<keyword evidence="1 5" id="KW-1003">Cell membrane</keyword>
<comment type="function">
    <text evidence="5 6">Cell division protein that is involved in the assembly of the Z ring. May serve as a membrane anchor for the Z ring.</text>
</comment>
<evidence type="ECO:0000256" key="5">
    <source>
        <dbReference type="HAMAP-Rule" id="MF_02033"/>
    </source>
</evidence>
<evidence type="ECO:0000256" key="2">
    <source>
        <dbReference type="ARBA" id="ARBA00022618"/>
    </source>
</evidence>
<comment type="caution">
    <text evidence="8">The sequence shown here is derived from an EMBL/GenBank/DDBJ whole genome shotgun (WGS) entry which is preliminary data.</text>
</comment>
<dbReference type="EMBL" id="QHBU01000256">
    <property type="protein sequence ID" value="PZR78497.1"/>
    <property type="molecule type" value="Genomic_DNA"/>
</dbReference>
<sequence>MIDAVATFGAKPPQATSCGILRRQTQHLAVLPLTTPFGGGGLRLYSEASVTRSRRVFALDLGTTKVCCAIAELDSTGLRVIGVGEAVSRGIRKGAIIEIDRAAEAVAEAVDLAEQMSGVPVDSAVVGLAGTSITSQNSRGVVAVSAGHREVRDADVTRAVEAARAVSVPSDRKILHVLPQQFTIDGQEGVRDALGMAGTRLEVDAHIITGTNTAIQNVIKVVHKAGLDVDDLVLQVLASAEAVIGEDELDRGVIVADIGGGTTDLAVFAKGSIIHTAVIPVGGNHVSGDLAVGLRCDLETAEATKRAYGHCLQLTLPADAEVKLTPMGYDEPVNVPQRFLAEIIGPRAREMAQLIAEQVEQAGPPSSFPGGIVLTGGGALLRGFVEVVQQVTDLPARVAAPMGVHGMNDEISGPHHATVVGLLRWGARGRLGRSVDLTGRVQNGNGHHVGSGFGRWLRELF</sequence>
<evidence type="ECO:0000313" key="9">
    <source>
        <dbReference type="Proteomes" id="UP000248724"/>
    </source>
</evidence>
<evidence type="ECO:0000256" key="1">
    <source>
        <dbReference type="ARBA" id="ARBA00022475"/>
    </source>
</evidence>
<dbReference type="InterPro" id="IPR043129">
    <property type="entry name" value="ATPase_NBD"/>
</dbReference>
<proteinExistence type="inferred from homology"/>
<name>A0A2W5Z2X1_9BACT</name>
<dbReference type="SUPFAM" id="SSF53067">
    <property type="entry name" value="Actin-like ATPase domain"/>
    <property type="match status" value="2"/>
</dbReference>
<dbReference type="GO" id="GO:0009898">
    <property type="term" value="C:cytoplasmic side of plasma membrane"/>
    <property type="evidence" value="ECO:0007669"/>
    <property type="project" value="UniProtKB-UniRule"/>
</dbReference>
<dbReference type="InterPro" id="IPR003494">
    <property type="entry name" value="SHS2_FtsA"/>
</dbReference>
<dbReference type="PANTHER" id="PTHR32432:SF4">
    <property type="entry name" value="CELL DIVISION PROTEIN FTSA"/>
    <property type="match status" value="1"/>
</dbReference>
<dbReference type="PANTHER" id="PTHR32432">
    <property type="entry name" value="CELL DIVISION PROTEIN FTSA-RELATED"/>
    <property type="match status" value="1"/>
</dbReference>
<evidence type="ECO:0000313" key="8">
    <source>
        <dbReference type="EMBL" id="PZR78497.1"/>
    </source>
</evidence>
<gene>
    <name evidence="5 8" type="primary">ftsA</name>
    <name evidence="8" type="ORF">DLM65_12625</name>
</gene>
<keyword evidence="2 5" id="KW-0132">Cell division</keyword>
<evidence type="ECO:0000256" key="6">
    <source>
        <dbReference type="PIRNR" id="PIRNR003101"/>
    </source>
</evidence>
<dbReference type="Pfam" id="PF14450">
    <property type="entry name" value="FtsA"/>
    <property type="match status" value="1"/>
</dbReference>
<dbReference type="Pfam" id="PF02491">
    <property type="entry name" value="SHS2_FTSA"/>
    <property type="match status" value="1"/>
</dbReference>
<organism evidence="8 9">
    <name type="scientific">Candidatus Aeolococcus gillhamiae</name>
    <dbReference type="NCBI Taxonomy" id="3127015"/>
    <lineage>
        <taxon>Bacteria</taxon>
        <taxon>Bacillati</taxon>
        <taxon>Candidatus Dormiibacterota</taxon>
        <taxon>Candidatus Dormibacteria</taxon>
        <taxon>Candidatus Aeolococcales</taxon>
        <taxon>Candidatus Aeolococcaceae</taxon>
        <taxon>Candidatus Aeolococcus</taxon>
    </lineage>
</organism>
<keyword evidence="3 5" id="KW-0472">Membrane</keyword>
<dbReference type="InterPro" id="IPR050696">
    <property type="entry name" value="FtsA/MreB"/>
</dbReference>
<dbReference type="Proteomes" id="UP000248724">
    <property type="component" value="Unassembled WGS sequence"/>
</dbReference>